<sequence length="66" mass="6971">MHPDTVPAMPAAPAASSVVGTPGNDAPPLLELRGVTRSYRTGGWFAPRQERQVLRGVDLTVREGGC</sequence>
<evidence type="ECO:0000313" key="3">
    <source>
        <dbReference type="Proteomes" id="UP001194469"/>
    </source>
</evidence>
<name>A0ABS0J170_9BACT</name>
<evidence type="ECO:0000256" key="1">
    <source>
        <dbReference type="SAM" id="MobiDB-lite"/>
    </source>
</evidence>
<protein>
    <submittedName>
        <fullName evidence="2">Nickel import ATP-binding protein NikE</fullName>
    </submittedName>
</protein>
<feature type="compositionally biased region" description="Low complexity" evidence="1">
    <location>
        <begin position="1"/>
        <end position="19"/>
    </location>
</feature>
<keyword evidence="2" id="KW-0547">Nucleotide-binding</keyword>
<dbReference type="EMBL" id="VRYY01000048">
    <property type="protein sequence ID" value="MBG3875892.1"/>
    <property type="molecule type" value="Genomic_DNA"/>
</dbReference>
<accession>A0ABS0J170</accession>
<dbReference type="Proteomes" id="UP001194469">
    <property type="component" value="Unassembled WGS sequence"/>
</dbReference>
<keyword evidence="2" id="KW-0067">ATP-binding</keyword>
<proteinExistence type="predicted"/>
<organism evidence="2 3">
    <name type="scientific">Nitratidesulfovibrio oxamicus</name>
    <dbReference type="NCBI Taxonomy" id="32016"/>
    <lineage>
        <taxon>Bacteria</taxon>
        <taxon>Pseudomonadati</taxon>
        <taxon>Thermodesulfobacteriota</taxon>
        <taxon>Desulfovibrionia</taxon>
        <taxon>Desulfovibrionales</taxon>
        <taxon>Desulfovibrionaceae</taxon>
        <taxon>Nitratidesulfovibrio</taxon>
    </lineage>
</organism>
<reference evidence="2 3" key="1">
    <citation type="submission" date="2019-08" db="EMBL/GenBank/DDBJ databases">
        <authorList>
            <person name="Luo N."/>
        </authorList>
    </citation>
    <scope>NUCLEOTIDE SEQUENCE [LARGE SCALE GENOMIC DNA]</scope>
    <source>
        <strain evidence="2 3">NCIMB 9442</strain>
    </source>
</reference>
<dbReference type="GO" id="GO:0005524">
    <property type="term" value="F:ATP binding"/>
    <property type="evidence" value="ECO:0007669"/>
    <property type="project" value="UniProtKB-KW"/>
</dbReference>
<keyword evidence="3" id="KW-1185">Reference proteome</keyword>
<gene>
    <name evidence="2" type="ORF">FVW20_02330</name>
</gene>
<comment type="caution">
    <text evidence="2">The sequence shown here is derived from an EMBL/GenBank/DDBJ whole genome shotgun (WGS) entry which is preliminary data.</text>
</comment>
<feature type="region of interest" description="Disordered" evidence="1">
    <location>
        <begin position="1"/>
        <end position="29"/>
    </location>
</feature>
<evidence type="ECO:0000313" key="2">
    <source>
        <dbReference type="EMBL" id="MBG3875892.1"/>
    </source>
</evidence>
<feature type="non-terminal residue" evidence="2">
    <location>
        <position position="66"/>
    </location>
</feature>